<evidence type="ECO:0008006" key="3">
    <source>
        <dbReference type="Google" id="ProtNLM"/>
    </source>
</evidence>
<gene>
    <name evidence="2" type="ORF">S12H4_02075</name>
</gene>
<name>X1Q9A0_9ZZZZ</name>
<feature type="region of interest" description="Disordered" evidence="1">
    <location>
        <begin position="104"/>
        <end position="123"/>
    </location>
</feature>
<organism evidence="2">
    <name type="scientific">marine sediment metagenome</name>
    <dbReference type="NCBI Taxonomy" id="412755"/>
    <lineage>
        <taxon>unclassified sequences</taxon>
        <taxon>metagenomes</taxon>
        <taxon>ecological metagenomes</taxon>
    </lineage>
</organism>
<protein>
    <recommendedName>
        <fullName evidence="3">Helix-turn-helix domain-containing protein</fullName>
    </recommendedName>
</protein>
<proteinExistence type="predicted"/>
<dbReference type="AlphaFoldDB" id="X1Q9A0"/>
<accession>X1Q9A0</accession>
<reference evidence="2" key="1">
    <citation type="journal article" date="2014" name="Front. Microbiol.">
        <title>High frequency of phylogenetically diverse reductive dehalogenase-homologous genes in deep subseafloor sedimentary metagenomes.</title>
        <authorList>
            <person name="Kawai M."/>
            <person name="Futagami T."/>
            <person name="Toyoda A."/>
            <person name="Takaki Y."/>
            <person name="Nishi S."/>
            <person name="Hori S."/>
            <person name="Arai W."/>
            <person name="Tsubouchi T."/>
            <person name="Morono Y."/>
            <person name="Uchiyama I."/>
            <person name="Ito T."/>
            <person name="Fujiyama A."/>
            <person name="Inagaki F."/>
            <person name="Takami H."/>
        </authorList>
    </citation>
    <scope>NUCLEOTIDE SEQUENCE</scope>
    <source>
        <strain evidence="2">Expedition CK06-06</strain>
    </source>
</reference>
<dbReference type="EMBL" id="BARW01000474">
    <property type="protein sequence ID" value="GAI65032.1"/>
    <property type="molecule type" value="Genomic_DNA"/>
</dbReference>
<sequence length="241" mass="27794">MSIIRVAKNKDNPYLIMNKTVLEDKRLSLKAKGLCCYLLGKPDDWYISTDEIISNSKNGIKSIWSAIKELVKYGYMYKHQFRKEDGKYHSYNYLIFENPGGTPLKKTTTSPNRPFRSSDKVRSDNGTLLSNKTKINNKTLLQHSVVKSNNVNVAQEDFDLKESKKQTSLLLGELYISNHQILFDNFNNFDIFTYADWMLTFKSRINNPTGFIIVSLLEESGLMLINTGNYPLDLRRILNNV</sequence>
<evidence type="ECO:0000256" key="1">
    <source>
        <dbReference type="SAM" id="MobiDB-lite"/>
    </source>
</evidence>
<evidence type="ECO:0000313" key="2">
    <source>
        <dbReference type="EMBL" id="GAI65032.1"/>
    </source>
</evidence>
<comment type="caution">
    <text evidence="2">The sequence shown here is derived from an EMBL/GenBank/DDBJ whole genome shotgun (WGS) entry which is preliminary data.</text>
</comment>